<evidence type="ECO:0000256" key="5">
    <source>
        <dbReference type="ARBA" id="ARBA00022655"/>
    </source>
</evidence>
<dbReference type="InterPro" id="IPR050838">
    <property type="entry name" value="Ketopantoate_reductase"/>
</dbReference>
<keyword evidence="7 10" id="KW-0560">Oxidoreductase</keyword>
<feature type="domain" description="Ketopantoate reductase C-terminal" evidence="12">
    <location>
        <begin position="171"/>
        <end position="292"/>
    </location>
</feature>
<comment type="similarity">
    <text evidence="2 10">Belongs to the ketopantoate reductase family.</text>
</comment>
<evidence type="ECO:0000256" key="9">
    <source>
        <dbReference type="ARBA" id="ARBA00048793"/>
    </source>
</evidence>
<evidence type="ECO:0000313" key="13">
    <source>
        <dbReference type="EMBL" id="MCC2616730.1"/>
    </source>
</evidence>
<dbReference type="EMBL" id="JAJEWP010000002">
    <property type="protein sequence ID" value="MCC2616730.1"/>
    <property type="molecule type" value="Genomic_DNA"/>
</dbReference>
<dbReference type="NCBIfam" id="TIGR00745">
    <property type="entry name" value="apbA_panE"/>
    <property type="match status" value="1"/>
</dbReference>
<dbReference type="PANTHER" id="PTHR43765">
    <property type="entry name" value="2-DEHYDROPANTOATE 2-REDUCTASE-RELATED"/>
    <property type="match status" value="1"/>
</dbReference>
<proteinExistence type="inferred from homology"/>
<dbReference type="Proteomes" id="UP001520878">
    <property type="component" value="Unassembled WGS sequence"/>
</dbReference>
<dbReference type="InterPro" id="IPR013328">
    <property type="entry name" value="6PGD_dom2"/>
</dbReference>
<dbReference type="SUPFAM" id="SSF51735">
    <property type="entry name" value="NAD(P)-binding Rossmann-fold domains"/>
    <property type="match status" value="1"/>
</dbReference>
<evidence type="ECO:0000256" key="6">
    <source>
        <dbReference type="ARBA" id="ARBA00022857"/>
    </source>
</evidence>
<dbReference type="SUPFAM" id="SSF48179">
    <property type="entry name" value="6-phosphogluconate dehydrogenase C-terminal domain-like"/>
    <property type="match status" value="1"/>
</dbReference>
<evidence type="ECO:0000256" key="1">
    <source>
        <dbReference type="ARBA" id="ARBA00004994"/>
    </source>
</evidence>
<accession>A0ABS8G863</accession>
<dbReference type="RefSeq" id="WP_229160341.1">
    <property type="nucleotide sequence ID" value="NZ_JAJEWP010000002.1"/>
</dbReference>
<dbReference type="InterPro" id="IPR013752">
    <property type="entry name" value="KPA_reductase"/>
</dbReference>
<dbReference type="Gene3D" id="1.10.1040.10">
    <property type="entry name" value="N-(1-d-carboxylethyl)-l-norvaline Dehydrogenase, domain 2"/>
    <property type="match status" value="1"/>
</dbReference>
<protein>
    <recommendedName>
        <fullName evidence="4 10">2-dehydropantoate 2-reductase</fullName>
        <ecNumber evidence="3 10">1.1.1.169</ecNumber>
    </recommendedName>
    <alternativeName>
        <fullName evidence="8 10">Ketopantoate reductase</fullName>
    </alternativeName>
</protein>
<evidence type="ECO:0000256" key="10">
    <source>
        <dbReference type="RuleBase" id="RU362068"/>
    </source>
</evidence>
<organism evidence="13 14">
    <name type="scientific">Fluctibacter halophilus</name>
    <dbReference type="NCBI Taxonomy" id="226011"/>
    <lineage>
        <taxon>Bacteria</taxon>
        <taxon>Pseudomonadati</taxon>
        <taxon>Pseudomonadota</taxon>
        <taxon>Gammaproteobacteria</taxon>
        <taxon>Alteromonadales</taxon>
        <taxon>Alteromonadaceae</taxon>
        <taxon>Fluctibacter</taxon>
    </lineage>
</organism>
<dbReference type="EC" id="1.1.1.169" evidence="3 10"/>
<evidence type="ECO:0000313" key="14">
    <source>
        <dbReference type="Proteomes" id="UP001520878"/>
    </source>
</evidence>
<dbReference type="PANTHER" id="PTHR43765:SF2">
    <property type="entry name" value="2-DEHYDROPANTOATE 2-REDUCTASE"/>
    <property type="match status" value="1"/>
</dbReference>
<dbReference type="InterPro" id="IPR003710">
    <property type="entry name" value="ApbA"/>
</dbReference>
<gene>
    <name evidence="13" type="ORF">LJ739_10800</name>
</gene>
<name>A0ABS8G863_9ALTE</name>
<comment type="caution">
    <text evidence="13">The sequence shown here is derived from an EMBL/GenBank/DDBJ whole genome shotgun (WGS) entry which is preliminary data.</text>
</comment>
<evidence type="ECO:0000256" key="7">
    <source>
        <dbReference type="ARBA" id="ARBA00023002"/>
    </source>
</evidence>
<keyword evidence="14" id="KW-1185">Reference proteome</keyword>
<comment type="function">
    <text evidence="10">Catalyzes the NADPH-dependent reduction of ketopantoate into pantoic acid.</text>
</comment>
<evidence type="ECO:0000256" key="3">
    <source>
        <dbReference type="ARBA" id="ARBA00013014"/>
    </source>
</evidence>
<evidence type="ECO:0000259" key="12">
    <source>
        <dbReference type="Pfam" id="PF08546"/>
    </source>
</evidence>
<dbReference type="Pfam" id="PF02558">
    <property type="entry name" value="ApbA"/>
    <property type="match status" value="1"/>
</dbReference>
<comment type="catalytic activity">
    <reaction evidence="9 10">
        <text>(R)-pantoate + NADP(+) = 2-dehydropantoate + NADPH + H(+)</text>
        <dbReference type="Rhea" id="RHEA:16233"/>
        <dbReference type="ChEBI" id="CHEBI:11561"/>
        <dbReference type="ChEBI" id="CHEBI:15378"/>
        <dbReference type="ChEBI" id="CHEBI:15980"/>
        <dbReference type="ChEBI" id="CHEBI:57783"/>
        <dbReference type="ChEBI" id="CHEBI:58349"/>
        <dbReference type="EC" id="1.1.1.169"/>
    </reaction>
</comment>
<dbReference type="Gene3D" id="3.40.50.720">
    <property type="entry name" value="NAD(P)-binding Rossmann-like Domain"/>
    <property type="match status" value="1"/>
</dbReference>
<dbReference type="Pfam" id="PF08546">
    <property type="entry name" value="ApbA_C"/>
    <property type="match status" value="1"/>
</dbReference>
<evidence type="ECO:0000259" key="11">
    <source>
        <dbReference type="Pfam" id="PF02558"/>
    </source>
</evidence>
<dbReference type="InterPro" id="IPR036291">
    <property type="entry name" value="NAD(P)-bd_dom_sf"/>
</dbReference>
<evidence type="ECO:0000256" key="4">
    <source>
        <dbReference type="ARBA" id="ARBA00019465"/>
    </source>
</evidence>
<keyword evidence="5 10" id="KW-0566">Pantothenate biosynthesis</keyword>
<feature type="domain" description="Ketopantoate reductase N-terminal" evidence="11">
    <location>
        <begin position="4"/>
        <end position="141"/>
    </location>
</feature>
<keyword evidence="6 10" id="KW-0521">NADP</keyword>
<dbReference type="InterPro" id="IPR008927">
    <property type="entry name" value="6-PGluconate_DH-like_C_sf"/>
</dbReference>
<evidence type="ECO:0000256" key="8">
    <source>
        <dbReference type="ARBA" id="ARBA00032024"/>
    </source>
</evidence>
<sequence>MKLAIVGNGSIGGLVLYRAHRLDIPVLRLTRTGQAGSIAISDKEQAPVTLSPMTQTLDMDIDADMVIVPLKAFQILPALKQMADHLAAQTTVVLLHNGMGTADKALETVSQPLIMATTSYGAYRPHPGEVTITGHGSTQAGWLRTPASRSLKDAHSALLNRLLPPCQWFEDIRHAQWQKLAVNAVINPLTALHRCRNGELLKPAFHSQMTRLCEETAAVMEAEGMIADPRQLLARALTVCRQTADNYSSMNRDVDAHRPTEMEYITGFLLQRARAHGLDTPAHQHLFEEVMAITPPLGDNEA</sequence>
<evidence type="ECO:0000256" key="2">
    <source>
        <dbReference type="ARBA" id="ARBA00007870"/>
    </source>
</evidence>
<reference evidence="13 14" key="1">
    <citation type="submission" date="2021-10" db="EMBL/GenBank/DDBJ databases">
        <title>Draft genome of Aestuariibacter halophilus JC2043.</title>
        <authorList>
            <person name="Emsley S.A."/>
            <person name="Pfannmuller K.M."/>
            <person name="Ushijima B."/>
            <person name="Saw J.H."/>
            <person name="Videau P."/>
        </authorList>
    </citation>
    <scope>NUCLEOTIDE SEQUENCE [LARGE SCALE GENOMIC DNA]</scope>
    <source>
        <strain evidence="13 14">JC2043</strain>
    </source>
</reference>
<dbReference type="InterPro" id="IPR013332">
    <property type="entry name" value="KPR_N"/>
</dbReference>
<comment type="pathway">
    <text evidence="1 10">Cofactor biosynthesis; (R)-pantothenate biosynthesis; (R)-pantoate from 3-methyl-2-oxobutanoate: step 2/2.</text>
</comment>